<dbReference type="Proteomes" id="UP000179807">
    <property type="component" value="Unassembled WGS sequence"/>
</dbReference>
<dbReference type="GO" id="GO:0003697">
    <property type="term" value="F:single-stranded DNA binding"/>
    <property type="evidence" value="ECO:0007669"/>
    <property type="project" value="TreeGrafter"/>
</dbReference>
<dbReference type="GO" id="GO:0000724">
    <property type="term" value="P:double-strand break repair via homologous recombination"/>
    <property type="evidence" value="ECO:0007669"/>
    <property type="project" value="TreeGrafter"/>
</dbReference>
<dbReference type="InterPro" id="IPR003395">
    <property type="entry name" value="RecF/RecN/SMC_N"/>
</dbReference>
<keyword evidence="6" id="KW-0227">DNA damage</keyword>
<dbReference type="GO" id="GO:0035861">
    <property type="term" value="C:site of double-strand break"/>
    <property type="evidence" value="ECO:0007669"/>
    <property type="project" value="TreeGrafter"/>
</dbReference>
<organism evidence="15 16">
    <name type="scientific">Tritrichomonas foetus</name>
    <dbReference type="NCBI Taxonomy" id="1144522"/>
    <lineage>
        <taxon>Eukaryota</taxon>
        <taxon>Metamonada</taxon>
        <taxon>Parabasalia</taxon>
        <taxon>Tritrichomonadida</taxon>
        <taxon>Tritrichomonadidae</taxon>
        <taxon>Tritrichomonas</taxon>
    </lineage>
</organism>
<evidence type="ECO:0000256" key="9">
    <source>
        <dbReference type="ARBA" id="ARBA00023172"/>
    </source>
</evidence>
<evidence type="ECO:0000313" key="16">
    <source>
        <dbReference type="Proteomes" id="UP000179807"/>
    </source>
</evidence>
<keyword evidence="11" id="KW-0539">Nucleus</keyword>
<gene>
    <name evidence="15" type="ORF">TRFO_08036</name>
</gene>
<dbReference type="GO" id="GO:0051276">
    <property type="term" value="P:chromosome organization"/>
    <property type="evidence" value="ECO:0007669"/>
    <property type="project" value="InterPro"/>
</dbReference>
<evidence type="ECO:0000256" key="1">
    <source>
        <dbReference type="ARBA" id="ARBA00004123"/>
    </source>
</evidence>
<dbReference type="GO" id="GO:0003684">
    <property type="term" value="F:damaged DNA binding"/>
    <property type="evidence" value="ECO:0007669"/>
    <property type="project" value="TreeGrafter"/>
</dbReference>
<dbReference type="OrthoDB" id="10072614at2759"/>
<dbReference type="EMBL" id="MLAK01000971">
    <property type="protein sequence ID" value="OHT00085.1"/>
    <property type="molecule type" value="Genomic_DNA"/>
</dbReference>
<dbReference type="SUPFAM" id="SSF75553">
    <property type="entry name" value="Smc hinge domain"/>
    <property type="match status" value="1"/>
</dbReference>
<comment type="subcellular location">
    <subcellularLocation>
        <location evidence="2">Chromosome</location>
    </subcellularLocation>
    <subcellularLocation>
        <location evidence="1">Nucleus</location>
    </subcellularLocation>
</comment>
<dbReference type="RefSeq" id="XP_068353221.1">
    <property type="nucleotide sequence ID" value="XM_068494059.1"/>
</dbReference>
<dbReference type="PANTHER" id="PTHR19306">
    <property type="entry name" value="STRUCTURAL MAINTENANCE OF CHROMOSOMES 5,6 SMC5, SMC6"/>
    <property type="match status" value="1"/>
</dbReference>
<dbReference type="PANTHER" id="PTHR19306:SF6">
    <property type="entry name" value="STRUCTURAL MAINTENANCE OF CHROMOSOMES PROTEIN 6"/>
    <property type="match status" value="1"/>
</dbReference>
<protein>
    <submittedName>
        <fullName evidence="15">RecF/RecN/SMC N terminal domain containing protein</fullName>
    </submittedName>
</protein>
<dbReference type="GeneID" id="94828763"/>
<evidence type="ECO:0000256" key="11">
    <source>
        <dbReference type="ARBA" id="ARBA00023242"/>
    </source>
</evidence>
<evidence type="ECO:0000256" key="12">
    <source>
        <dbReference type="SAM" id="Coils"/>
    </source>
</evidence>
<keyword evidence="5" id="KW-0547">Nucleotide-binding</keyword>
<name>A0A1J4JS62_9EUKA</name>
<feature type="domain" description="RecF/RecN/SMC N-terminal" evidence="14">
    <location>
        <begin position="262"/>
        <end position="1020"/>
    </location>
</feature>
<keyword evidence="7" id="KW-0067">ATP-binding</keyword>
<reference evidence="15" key="1">
    <citation type="submission" date="2016-10" db="EMBL/GenBank/DDBJ databases">
        <authorList>
            <person name="Benchimol M."/>
            <person name="Almeida L.G."/>
            <person name="Vasconcelos A.T."/>
            <person name="Perreira-Neves A."/>
            <person name="Rosa I.A."/>
            <person name="Tasca T."/>
            <person name="Bogo M.R."/>
            <person name="de Souza W."/>
        </authorList>
    </citation>
    <scope>NUCLEOTIDE SEQUENCE [LARGE SCALE GENOMIC DNA]</scope>
    <source>
        <strain evidence="15">K</strain>
    </source>
</reference>
<keyword evidence="8 12" id="KW-0175">Coiled coil</keyword>
<sequence>MQNGNPIPPGALISVRMINFMKHDNLLISLNPGANFITGRNGSGKSSILVAISIGLGGTSRISGRGTNLNDLIKDGRNEATIIIEINNSPNGYEEHIFGKKITVTRKIRRGGSTFEISNLPKNRATAREELTKILQFFNIQVDNPCTIMHQDIAREFIGVSSAQRKYELFMKGTLLSRLEDEIHKIEGNILRVQKRREECFADKADLDLQFAKQSRLNDIVEEAGDLVHRIHNIENELTWSYYKTATQQVNEFTELLSDYKEKLNIQKKKTIIKKEEHEKSNSEFNEYKKKVTEELQKLSTIKKEKDKLAQTLTKLRADINQQKSNYKHKKNALERTEIEIQNKKRDLERLMKKKETAAEDSLLKKRQYNAEQEEKQGQTERNLHRVEEDIEQIQNEIRQYNSSYEMQKEAAKNTKNRMNELNEKLRLLKSVSTNNSDYSIQNLIDRQLNRFSYRPTGPIGHFVRLKNPKWGIAVQHVIGKLLESFIVDNYQDERQLRTILKDQIPVIITDFSLRGFSERVRPPAEEAISVFDVIEISNFEIQCKNGHSVNAKDVITNVLVDIAYIDKIWLIENDKRAHEVAFKNRITVLTPDGVTYKFLNGYQMRAGAKYTVCKIGADDRVRIQQTESEIQRMNDDLKHKSTLMNDVEKKIRSLKTRKNELDRQRTDLTKTMNEISVRLQNPPDESDNFDAQINAVEERIDKLNSNLIEHKDALPIIEEKINELKKEKSKFIAQINELNEKLNQTDPFKAESDRLFNQTRRLEKELEHEQKLESNLTERVNKVTEILKTKTNEASVILDKARKHSPECEERYKDTARPTHVLANLLMEERNKYSEAQKLHGVNFHQIRTEYKTIKNQLAEAVKFLAELDEFILSAQNGLKKRQIKLSQLQDSITRRARVAFLSYYSKRKYSGKARFDHSEKTITIRMKNKFDKSYTDVTGLSGGEKSYSLVSLLLSLWEVMDSPFYAVDEFDVFMDDINRQAATNLLISGAKSMEIKQFILITPLSLDYLTRDDDKVSVFEVEK</sequence>
<dbReference type="GO" id="GO:0030915">
    <property type="term" value="C:Smc5-Smc6 complex"/>
    <property type="evidence" value="ECO:0007669"/>
    <property type="project" value="TreeGrafter"/>
</dbReference>
<dbReference type="VEuPathDB" id="TrichDB:TRFO_08036"/>
<dbReference type="Gene3D" id="3.40.50.300">
    <property type="entry name" value="P-loop containing nucleotide triphosphate hydrolases"/>
    <property type="match status" value="2"/>
</dbReference>
<dbReference type="GO" id="GO:0005634">
    <property type="term" value="C:nucleus"/>
    <property type="evidence" value="ECO:0007669"/>
    <property type="project" value="UniProtKB-SubCell"/>
</dbReference>
<feature type="domain" description="RecF/RecN/SMC N-terminal" evidence="14">
    <location>
        <begin position="21"/>
        <end position="224"/>
    </location>
</feature>
<proteinExistence type="inferred from homology"/>
<dbReference type="Gene3D" id="1.10.287.1490">
    <property type="match status" value="1"/>
</dbReference>
<feature type="compositionally biased region" description="Basic and acidic residues" evidence="13">
    <location>
        <begin position="373"/>
        <end position="385"/>
    </location>
</feature>
<feature type="region of interest" description="Disordered" evidence="13">
    <location>
        <begin position="362"/>
        <end position="385"/>
    </location>
</feature>
<dbReference type="SUPFAM" id="SSF52540">
    <property type="entry name" value="P-loop containing nucleoside triphosphate hydrolases"/>
    <property type="match status" value="2"/>
</dbReference>
<dbReference type="Pfam" id="PF02463">
    <property type="entry name" value="SMC_N"/>
    <property type="match status" value="2"/>
</dbReference>
<evidence type="ECO:0000256" key="7">
    <source>
        <dbReference type="ARBA" id="ARBA00022840"/>
    </source>
</evidence>
<feature type="coiled-coil region" evidence="12">
    <location>
        <begin position="624"/>
        <end position="780"/>
    </location>
</feature>
<keyword evidence="4" id="KW-0158">Chromosome</keyword>
<comment type="similarity">
    <text evidence="3">Belongs to the SMC family. SMC6 subfamily.</text>
</comment>
<dbReference type="AlphaFoldDB" id="A0A1J4JS62"/>
<dbReference type="GO" id="GO:0005524">
    <property type="term" value="F:ATP binding"/>
    <property type="evidence" value="ECO:0007669"/>
    <property type="project" value="UniProtKB-KW"/>
</dbReference>
<evidence type="ECO:0000256" key="10">
    <source>
        <dbReference type="ARBA" id="ARBA00023204"/>
    </source>
</evidence>
<evidence type="ECO:0000256" key="2">
    <source>
        <dbReference type="ARBA" id="ARBA00004286"/>
    </source>
</evidence>
<keyword evidence="10" id="KW-0234">DNA repair</keyword>
<comment type="caution">
    <text evidence="15">The sequence shown here is derived from an EMBL/GenBank/DDBJ whole genome shotgun (WGS) entry which is preliminary data.</text>
</comment>
<keyword evidence="9" id="KW-0233">DNA recombination</keyword>
<keyword evidence="16" id="KW-1185">Reference proteome</keyword>
<dbReference type="InterPro" id="IPR027417">
    <property type="entry name" value="P-loop_NTPase"/>
</dbReference>
<evidence type="ECO:0000259" key="14">
    <source>
        <dbReference type="Pfam" id="PF02463"/>
    </source>
</evidence>
<evidence type="ECO:0000256" key="6">
    <source>
        <dbReference type="ARBA" id="ARBA00022763"/>
    </source>
</evidence>
<evidence type="ECO:0000256" key="4">
    <source>
        <dbReference type="ARBA" id="ARBA00022454"/>
    </source>
</evidence>
<evidence type="ECO:0000256" key="5">
    <source>
        <dbReference type="ARBA" id="ARBA00022741"/>
    </source>
</evidence>
<accession>A0A1J4JS62</accession>
<evidence type="ECO:0000256" key="3">
    <source>
        <dbReference type="ARBA" id="ARBA00006793"/>
    </source>
</evidence>
<evidence type="ECO:0000256" key="8">
    <source>
        <dbReference type="ARBA" id="ARBA00023054"/>
    </source>
</evidence>
<evidence type="ECO:0000256" key="13">
    <source>
        <dbReference type="SAM" id="MobiDB-lite"/>
    </source>
</evidence>
<dbReference type="InterPro" id="IPR036277">
    <property type="entry name" value="SMC_hinge_sf"/>
</dbReference>
<evidence type="ECO:0000313" key="15">
    <source>
        <dbReference type="EMBL" id="OHT00085.1"/>
    </source>
</evidence>